<feature type="transmembrane region" description="Helical" evidence="2">
    <location>
        <begin position="396"/>
        <end position="419"/>
    </location>
</feature>
<feature type="transmembrane region" description="Helical" evidence="2">
    <location>
        <begin position="178"/>
        <end position="198"/>
    </location>
</feature>
<evidence type="ECO:0000259" key="3">
    <source>
        <dbReference type="Pfam" id="PF06808"/>
    </source>
</evidence>
<feature type="transmembrane region" description="Helical" evidence="2">
    <location>
        <begin position="591"/>
        <end position="624"/>
    </location>
</feature>
<feature type="transmembrane region" description="Helical" evidence="2">
    <location>
        <begin position="133"/>
        <end position="151"/>
    </location>
</feature>
<feature type="transmembrane region" description="Helical" evidence="2">
    <location>
        <begin position="343"/>
        <end position="362"/>
    </location>
</feature>
<accession>A0A0D6JE67</accession>
<feature type="transmembrane region" description="Helical" evidence="2">
    <location>
        <begin position="303"/>
        <end position="323"/>
    </location>
</feature>
<dbReference type="Pfam" id="PF06808">
    <property type="entry name" value="DctM"/>
    <property type="match status" value="1"/>
</dbReference>
<feature type="transmembrane region" description="Helical" evidence="2">
    <location>
        <begin position="529"/>
        <end position="547"/>
    </location>
</feature>
<evidence type="ECO:0000313" key="5">
    <source>
        <dbReference type="Proteomes" id="UP000033187"/>
    </source>
</evidence>
<evidence type="ECO:0000256" key="2">
    <source>
        <dbReference type="SAM" id="Phobius"/>
    </source>
</evidence>
<dbReference type="Proteomes" id="UP000033187">
    <property type="component" value="Chromosome 1"/>
</dbReference>
<name>A0A0D6JE67_9HYPH</name>
<keyword evidence="2" id="KW-0812">Transmembrane</keyword>
<dbReference type="RefSeq" id="WP_046477890.1">
    <property type="nucleotide sequence ID" value="NZ_LN829118.1"/>
</dbReference>
<comment type="subcellular location">
    <subcellularLocation>
        <location evidence="1">Cell inner membrane</location>
        <topology evidence="1">Multi-pass membrane protein</topology>
    </subcellularLocation>
</comment>
<feature type="transmembrane region" description="Helical" evidence="2">
    <location>
        <begin position="218"/>
        <end position="235"/>
    </location>
</feature>
<dbReference type="GO" id="GO:0022857">
    <property type="term" value="F:transmembrane transporter activity"/>
    <property type="evidence" value="ECO:0007669"/>
    <property type="project" value="UniProtKB-UniRule"/>
</dbReference>
<feature type="transmembrane region" description="Helical" evidence="2">
    <location>
        <begin position="41"/>
        <end position="60"/>
    </location>
</feature>
<feature type="transmembrane region" description="Helical" evidence="2">
    <location>
        <begin position="72"/>
        <end position="94"/>
    </location>
</feature>
<feature type="transmembrane region" description="Helical" evidence="2">
    <location>
        <begin position="559"/>
        <end position="579"/>
    </location>
</feature>
<dbReference type="AlphaFoldDB" id="A0A0D6JE67"/>
<dbReference type="OrthoDB" id="9759894at2"/>
<keyword evidence="5" id="KW-1185">Reference proteome</keyword>
<dbReference type="InterPro" id="IPR010656">
    <property type="entry name" value="DctM"/>
</dbReference>
<keyword evidence="2" id="KW-1133">Transmembrane helix</keyword>
<feature type="domain" description="TRAP C4-dicarboxylate transport system permease DctM subunit" evidence="3">
    <location>
        <begin position="118"/>
        <end position="548"/>
    </location>
</feature>
<evidence type="ECO:0000313" key="4">
    <source>
        <dbReference type="EMBL" id="CPR18459.1"/>
    </source>
</evidence>
<dbReference type="GO" id="GO:0005886">
    <property type="term" value="C:plasma membrane"/>
    <property type="evidence" value="ECO:0007669"/>
    <property type="project" value="UniProtKB-SubCell"/>
</dbReference>
<dbReference type="NCBIfam" id="TIGR02123">
    <property type="entry name" value="TRAP_fused"/>
    <property type="match status" value="1"/>
</dbReference>
<dbReference type="KEGG" id="fiy:BN1229_v1_1721"/>
<dbReference type="KEGG" id="fil:BN1229_v1_1718"/>
<comment type="function">
    <text evidence="1">Part of the tripartite ATP-independent periplasmic (TRAP) transport system.</text>
</comment>
<feature type="transmembrane region" description="Helical" evidence="2">
    <location>
        <begin position="495"/>
        <end position="517"/>
    </location>
</feature>
<keyword evidence="1" id="KW-0813">Transport</keyword>
<dbReference type="EMBL" id="LN829119">
    <property type="protein sequence ID" value="CPR18459.1"/>
    <property type="molecule type" value="Genomic_DNA"/>
</dbReference>
<dbReference type="InterPro" id="IPR011853">
    <property type="entry name" value="TRAP_DctM-Dct_fused"/>
</dbReference>
<organism evidence="4 5">
    <name type="scientific">Candidatus Filomicrobium marinum</name>
    <dbReference type="NCBI Taxonomy" id="1608628"/>
    <lineage>
        <taxon>Bacteria</taxon>
        <taxon>Pseudomonadati</taxon>
        <taxon>Pseudomonadota</taxon>
        <taxon>Alphaproteobacteria</taxon>
        <taxon>Hyphomicrobiales</taxon>
        <taxon>Hyphomicrobiaceae</taxon>
        <taxon>Filomicrobium</taxon>
    </lineage>
</organism>
<sequence>MSQSESHTARKVPIDFAIAVFGSVFVLYQMITVWWSVHGAMQHYMSHLVGVLVLAAFMIARRGLHSESGQINWADVLSGIVCGIFAVSAGSYLYLNAEMLEIMQPFVGAVPLVMGSLLIVAVLLAAWRWWGAIIALVCLLASLYFLAGHLLPSPFGIQRQPLNVVITFLSGIGGPRGVLTYMPLSADMIFLLLIYGGLLHGTRVIDMFAEIGTAFGNLLRGGVAFSAIVASALIGMVTGQAVSNIALSGVMTIPTMARNGFTKEEAGSVEVLASTGSQLLPPIMGLGAFLMAVNLGVSYVDIVIAGFIPGLLYMAAVAIGVYAMVGQCERPKTDRMAVNWDMVWWTLPAFALSFLTLIVLLVLRYSPALAGFWACVIVVGFSLLRPKRFRPNLSEIFSGGLTGLATAVQLAVVLSAIGLAVQSLSTTGLGVSAGRLVTLYSDGSLFLSLMIGMVVCLIIGMGLPTPAAYALIAIVVVPGLIDAGLSPLVANMYGFYFAIFSSLTPPVAVGILVAVRISGGSFAGTVKESIKLGGICVLVPFLFVSLPTMLDPEQIRAEAVVAIFSYLAATAMLAGAIYGDLGYSLSRIERAIFVICGPALFLAYLITHLMPIGLGCIAVLIFWIAYRRRLASSERTAVETG</sequence>
<gene>
    <name evidence="4" type="ORF">YBN1229_v1_1721</name>
</gene>
<evidence type="ECO:0000256" key="1">
    <source>
        <dbReference type="RuleBase" id="RU369079"/>
    </source>
</evidence>
<feature type="transmembrane region" description="Helical" evidence="2">
    <location>
        <begin position="106"/>
        <end position="126"/>
    </location>
</feature>
<dbReference type="PANTHER" id="PTHR43849:SF2">
    <property type="entry name" value="BLL3936 PROTEIN"/>
    <property type="match status" value="1"/>
</dbReference>
<proteinExistence type="predicted"/>
<reference evidence="5" key="1">
    <citation type="submission" date="2015-02" db="EMBL/GenBank/DDBJ databases">
        <authorList>
            <person name="Chooi Y.-H."/>
        </authorList>
    </citation>
    <scope>NUCLEOTIDE SEQUENCE [LARGE SCALE GENOMIC DNA]</scope>
    <source>
        <strain evidence="5">strain Y</strain>
    </source>
</reference>
<keyword evidence="1" id="KW-0997">Cell inner membrane</keyword>
<feature type="transmembrane region" description="Helical" evidence="2">
    <location>
        <begin position="12"/>
        <end position="35"/>
    </location>
</feature>
<feature type="transmembrane region" description="Helical" evidence="2">
    <location>
        <begin position="368"/>
        <end position="384"/>
    </location>
</feature>
<keyword evidence="2" id="KW-0472">Membrane</keyword>
<feature type="transmembrane region" description="Helical" evidence="2">
    <location>
        <begin position="439"/>
        <end position="460"/>
    </location>
</feature>
<feature type="transmembrane region" description="Helical" evidence="2">
    <location>
        <begin position="467"/>
        <end position="489"/>
    </location>
</feature>
<protein>
    <submittedName>
        <fullName evidence="4">Putative TRAP transporter, 4TM/12TM fusion protein</fullName>
    </submittedName>
</protein>
<keyword evidence="1" id="KW-1003">Cell membrane</keyword>
<dbReference type="PANTHER" id="PTHR43849">
    <property type="entry name" value="BLL3936 PROTEIN"/>
    <property type="match status" value="1"/>
</dbReference>